<keyword evidence="1" id="KW-0805">Transcription regulation</keyword>
<reference evidence="6" key="1">
    <citation type="submission" date="2016-10" db="EMBL/GenBank/DDBJ databases">
        <authorList>
            <person name="Varghese N."/>
            <person name="Submissions S."/>
        </authorList>
    </citation>
    <scope>NUCLEOTIDE SEQUENCE [LARGE SCALE GENOMIC DNA]</scope>
    <source>
        <strain evidence="6">930I</strain>
    </source>
</reference>
<dbReference type="GO" id="GO:0016301">
    <property type="term" value="F:kinase activity"/>
    <property type="evidence" value="ECO:0007669"/>
    <property type="project" value="UniProtKB-KW"/>
</dbReference>
<dbReference type="PROSITE" id="PS50042">
    <property type="entry name" value="CNMP_BINDING_3"/>
    <property type="match status" value="1"/>
</dbReference>
<dbReference type="InterPro" id="IPR050397">
    <property type="entry name" value="Env_Response_Regulators"/>
</dbReference>
<protein>
    <submittedName>
        <fullName evidence="5">cAMP-binding domain of CRP or a regulatory subunit of cAMP-dependent protein kinases</fullName>
    </submittedName>
</protein>
<dbReference type="Gene3D" id="1.10.10.10">
    <property type="entry name" value="Winged helix-like DNA-binding domain superfamily/Winged helix DNA-binding domain"/>
    <property type="match status" value="1"/>
</dbReference>
<dbReference type="Proteomes" id="UP000217076">
    <property type="component" value="Unassembled WGS sequence"/>
</dbReference>
<gene>
    <name evidence="5" type="ORF">SAMN05421742_10135</name>
</gene>
<dbReference type="CDD" id="cd00038">
    <property type="entry name" value="CAP_ED"/>
    <property type="match status" value="1"/>
</dbReference>
<dbReference type="STRING" id="83401.SAMN05421742_10135"/>
<proteinExistence type="predicted"/>
<keyword evidence="5" id="KW-0808">Transferase</keyword>
<name>A0A1G7TLY9_9PROT</name>
<organism evidence="5 6">
    <name type="scientific">Roseospirillum parvum</name>
    <dbReference type="NCBI Taxonomy" id="83401"/>
    <lineage>
        <taxon>Bacteria</taxon>
        <taxon>Pseudomonadati</taxon>
        <taxon>Pseudomonadota</taxon>
        <taxon>Alphaproteobacteria</taxon>
        <taxon>Rhodospirillales</taxon>
        <taxon>Rhodospirillaceae</taxon>
        <taxon>Roseospirillum</taxon>
    </lineage>
</organism>
<dbReference type="GO" id="GO:0005829">
    <property type="term" value="C:cytosol"/>
    <property type="evidence" value="ECO:0007669"/>
    <property type="project" value="TreeGrafter"/>
</dbReference>
<dbReference type="InterPro" id="IPR014710">
    <property type="entry name" value="RmlC-like_jellyroll"/>
</dbReference>
<dbReference type="EMBL" id="FNCV01000001">
    <property type="protein sequence ID" value="SDG36122.1"/>
    <property type="molecule type" value="Genomic_DNA"/>
</dbReference>
<keyword evidence="2" id="KW-0238">DNA-binding</keyword>
<feature type="domain" description="Cyclic nucleotide-binding" evidence="4">
    <location>
        <begin position="22"/>
        <end position="129"/>
    </location>
</feature>
<evidence type="ECO:0000256" key="1">
    <source>
        <dbReference type="ARBA" id="ARBA00023015"/>
    </source>
</evidence>
<evidence type="ECO:0000313" key="5">
    <source>
        <dbReference type="EMBL" id="SDG36122.1"/>
    </source>
</evidence>
<dbReference type="InterPro" id="IPR018490">
    <property type="entry name" value="cNMP-bd_dom_sf"/>
</dbReference>
<dbReference type="OrthoDB" id="3182344at2"/>
<dbReference type="InterPro" id="IPR012318">
    <property type="entry name" value="HTH_CRP"/>
</dbReference>
<dbReference type="PANTHER" id="PTHR24567">
    <property type="entry name" value="CRP FAMILY TRANSCRIPTIONAL REGULATORY PROTEIN"/>
    <property type="match status" value="1"/>
</dbReference>
<evidence type="ECO:0000259" key="4">
    <source>
        <dbReference type="PROSITE" id="PS50042"/>
    </source>
</evidence>
<evidence type="ECO:0000313" key="6">
    <source>
        <dbReference type="Proteomes" id="UP000217076"/>
    </source>
</evidence>
<evidence type="ECO:0000256" key="2">
    <source>
        <dbReference type="ARBA" id="ARBA00023125"/>
    </source>
</evidence>
<dbReference type="InterPro" id="IPR036388">
    <property type="entry name" value="WH-like_DNA-bd_sf"/>
</dbReference>
<dbReference type="InterPro" id="IPR000595">
    <property type="entry name" value="cNMP-bd_dom"/>
</dbReference>
<dbReference type="InterPro" id="IPR036390">
    <property type="entry name" value="WH_DNA-bd_sf"/>
</dbReference>
<dbReference type="SUPFAM" id="SSF51206">
    <property type="entry name" value="cAMP-binding domain-like"/>
    <property type="match status" value="1"/>
</dbReference>
<dbReference type="AlphaFoldDB" id="A0A1G7TLY9"/>
<dbReference type="PANTHER" id="PTHR24567:SF26">
    <property type="entry name" value="REGULATORY PROTEIN YEIL"/>
    <property type="match status" value="1"/>
</dbReference>
<accession>A0A1G7TLY9</accession>
<dbReference type="Gene3D" id="2.60.120.10">
    <property type="entry name" value="Jelly Rolls"/>
    <property type="match status" value="1"/>
</dbReference>
<dbReference type="GO" id="GO:0003700">
    <property type="term" value="F:DNA-binding transcription factor activity"/>
    <property type="evidence" value="ECO:0007669"/>
    <property type="project" value="TreeGrafter"/>
</dbReference>
<dbReference type="Pfam" id="PF00027">
    <property type="entry name" value="cNMP_binding"/>
    <property type="match status" value="1"/>
</dbReference>
<keyword evidence="5" id="KW-0418">Kinase</keyword>
<dbReference type="GO" id="GO:0003677">
    <property type="term" value="F:DNA binding"/>
    <property type="evidence" value="ECO:0007669"/>
    <property type="project" value="UniProtKB-KW"/>
</dbReference>
<keyword evidence="3" id="KW-0804">Transcription</keyword>
<dbReference type="SMART" id="SM00100">
    <property type="entry name" value="cNMP"/>
    <property type="match status" value="1"/>
</dbReference>
<dbReference type="SUPFAM" id="SSF46785">
    <property type="entry name" value="Winged helix' DNA-binding domain"/>
    <property type="match status" value="1"/>
</dbReference>
<evidence type="ECO:0000256" key="3">
    <source>
        <dbReference type="ARBA" id="ARBA00023163"/>
    </source>
</evidence>
<keyword evidence="6" id="KW-1185">Reference proteome</keyword>
<sequence length="245" mass="26987">MAGWWSGAVELVETGSLDGIFLLRDVPAEGLRDFARACTWQRYTVDEQIIDQDDDCHDVYFVVKGAVRVLTYTYTVALGEQEVALANITAGNFFGELSAIDQRPRSARVIAAAETVIAAIPGPTFMELLKSHPVVAIEMLHHLAGMVRRLDARVTELSTLSDTQRIICELVRLAEPDPRRPGEYFIKSVPSHSEIAAWAGTAKENVAQTLGELAREGVVSRRISGLMIKDWSRLQLLARVPSEAA</sequence>
<dbReference type="Pfam" id="PF13545">
    <property type="entry name" value="HTH_Crp_2"/>
    <property type="match status" value="1"/>
</dbReference>